<feature type="domain" description="NB-ARC" evidence="5">
    <location>
        <begin position="442"/>
        <end position="601"/>
    </location>
</feature>
<evidence type="ECO:0000256" key="3">
    <source>
        <dbReference type="ARBA" id="ARBA00022821"/>
    </source>
</evidence>
<dbReference type="GO" id="GO:0006952">
    <property type="term" value="P:defense response"/>
    <property type="evidence" value="ECO:0007669"/>
    <property type="project" value="UniProtKB-KW"/>
</dbReference>
<dbReference type="Proteomes" id="UP001187471">
    <property type="component" value="Unassembled WGS sequence"/>
</dbReference>
<proteinExistence type="inferred from homology"/>
<dbReference type="PRINTS" id="PR00364">
    <property type="entry name" value="DISEASERSIST"/>
</dbReference>
<reference evidence="8" key="1">
    <citation type="submission" date="2022-12" db="EMBL/GenBank/DDBJ databases">
        <title>Draft genome assemblies for two species of Escallonia (Escalloniales).</title>
        <authorList>
            <person name="Chanderbali A."/>
            <person name="Dervinis C."/>
            <person name="Anghel I."/>
            <person name="Soltis D."/>
            <person name="Soltis P."/>
            <person name="Zapata F."/>
        </authorList>
    </citation>
    <scope>NUCLEOTIDE SEQUENCE</scope>
    <source>
        <strain evidence="8">UCBG92.1500</strain>
        <tissue evidence="8">Leaf</tissue>
    </source>
</reference>
<dbReference type="EMBL" id="JAVXUO010000789">
    <property type="protein sequence ID" value="KAK2989011.1"/>
    <property type="molecule type" value="Genomic_DNA"/>
</dbReference>
<sequence>MQQADWSWVQRPAAPLHIVPAKPVLVPSVVNGFNVPAKDQQKRWQRAQFVNPPLSLQLHPVLYFPPLPSLHFVRSITITPGERGVPELVYVVDQYNVRVETLKLSEGKVDRTSWVRTRGLTGSNSAAIRWKKRFSGQDVWRRTECTAAIDPRRYSESRVIATWTSDASHDVVPTPLPEPPLTTGQSTPLRYSGASANPKDPSEPSSVLAGKERIPRQINGAERVIRRKATAAIEPGRTIMGSSEKKKKQLVKGACLPRIYKAAVIALSSKEGRKRQFCIPLMAAEVAAAASVLGAASQAKTSFYDPLRQKISNSKRLEEVHEVLKYAIDTLVSIRDELEIEVQNHKATKRPSKPYITWVGKVQKIEDEVEGFETPYGIQIKKSKYRSFSSRSKLSDKMKAKASVIIHLLEEERQFRSILVDREPERVVKMTPPDIKNFPTLQRSLEQILVWLKEDGVKGIRVHGALGTGKTTIMQNLNDHSQVCETFEIVIWLKVSTGGNKGNISTQELQQAIARRLMIRDITGVDEGAKAIRDSLKDKKYLLLLDDVRQDLNMDEIGIPETQGSKIVLTTTMGHVCNSMVEKVIKVGKFSADEALKLFQYFLNFPNLRDNPHIERYLRKVVELYDFHPLRIKLAATAFKVRGPGEEWWREGYSNLIKWSRKGDHPMKKMYELLRDSCDNLNDAQKNCFLYGTLYPEGTDIYEDCLLDCWSAQDFVGSNDDVDKILHHLKMVLLLEEGARKRHVRMERWIREAALFILSTNVERKYLVKTSESLQEPPLLADWKHNDGISLADNDLNRLPDCPDCVVLSTLFLQRKLTLTEIPASFFESMKKLRVLNLYRTGIFSLPPSFSKLVGLKVLYLNGCSGLVSLPSQIEKLEHLEVLDIRGSSVSCLPHQIGSLINLRRLLLSVTSSSGRETNPEDCFFDYKEISMLPKLEELFIDVKCQDRKKMLSKVITSTTTMKKLNILRVCFVNEAEVVIDVVAATPKIRFPSEDNLTTFLEKIDETLRCDKFQVFIDCKISNPQIPTPDRYNRFVKYCNGKWSDPPVFRVLDKADAVELFNHEHQFLSDFETVGMNQVQHCQVESWKNIRSIVDGGMNCLTLGNMERLYMKDLPELESIWKGPLNGQLQSLSNLKTLVLIKCPKLIMILSDGVIQQLSKIQHLEIRECHGVEDIISICSSVVLDPGVLPNLKKLIVHDMQNL</sequence>
<evidence type="ECO:0000313" key="9">
    <source>
        <dbReference type="Proteomes" id="UP001187471"/>
    </source>
</evidence>
<organism evidence="8 9">
    <name type="scientific">Escallonia rubra</name>
    <dbReference type="NCBI Taxonomy" id="112253"/>
    <lineage>
        <taxon>Eukaryota</taxon>
        <taxon>Viridiplantae</taxon>
        <taxon>Streptophyta</taxon>
        <taxon>Embryophyta</taxon>
        <taxon>Tracheophyta</taxon>
        <taxon>Spermatophyta</taxon>
        <taxon>Magnoliopsida</taxon>
        <taxon>eudicotyledons</taxon>
        <taxon>Gunneridae</taxon>
        <taxon>Pentapetalae</taxon>
        <taxon>asterids</taxon>
        <taxon>campanulids</taxon>
        <taxon>Escalloniales</taxon>
        <taxon>Escalloniaceae</taxon>
        <taxon>Escallonia</taxon>
    </lineage>
</organism>
<dbReference type="SUPFAM" id="SSF52058">
    <property type="entry name" value="L domain-like"/>
    <property type="match status" value="1"/>
</dbReference>
<accession>A0AA88UNX4</accession>
<keyword evidence="9" id="KW-1185">Reference proteome</keyword>
<evidence type="ECO:0000259" key="7">
    <source>
        <dbReference type="Pfam" id="PF23598"/>
    </source>
</evidence>
<evidence type="ECO:0008006" key="10">
    <source>
        <dbReference type="Google" id="ProtNLM"/>
    </source>
</evidence>
<evidence type="ECO:0000259" key="6">
    <source>
        <dbReference type="Pfam" id="PF23247"/>
    </source>
</evidence>
<dbReference type="PANTHER" id="PTHR33463:SF209">
    <property type="entry name" value="DISEASE RESISTANCE PROTEIN RPS2-LIKE"/>
    <property type="match status" value="1"/>
</dbReference>
<dbReference type="SUPFAM" id="SSF52540">
    <property type="entry name" value="P-loop containing nucleoside triphosphate hydrolases"/>
    <property type="match status" value="1"/>
</dbReference>
<dbReference type="AlphaFoldDB" id="A0AA88UNX4"/>
<dbReference type="InterPro" id="IPR032675">
    <property type="entry name" value="LRR_dom_sf"/>
</dbReference>
<comment type="similarity">
    <text evidence="1">Belongs to the disease resistance NB-LRR family.</text>
</comment>
<evidence type="ECO:0000256" key="1">
    <source>
        <dbReference type="ARBA" id="ARBA00008894"/>
    </source>
</evidence>
<dbReference type="Pfam" id="PF23247">
    <property type="entry name" value="LRR_RPS2"/>
    <property type="match status" value="1"/>
</dbReference>
<dbReference type="GO" id="GO:0043531">
    <property type="term" value="F:ADP binding"/>
    <property type="evidence" value="ECO:0007669"/>
    <property type="project" value="InterPro"/>
</dbReference>
<feature type="region of interest" description="Disordered" evidence="4">
    <location>
        <begin position="168"/>
        <end position="208"/>
    </location>
</feature>
<evidence type="ECO:0000256" key="2">
    <source>
        <dbReference type="ARBA" id="ARBA00022737"/>
    </source>
</evidence>
<feature type="domain" description="Disease resistance protein At4g27190-like leucine-rich repeats" evidence="6">
    <location>
        <begin position="1107"/>
        <end position="1203"/>
    </location>
</feature>
<dbReference type="Pfam" id="PF23598">
    <property type="entry name" value="LRR_14"/>
    <property type="match status" value="1"/>
</dbReference>
<dbReference type="Gene3D" id="3.80.10.10">
    <property type="entry name" value="Ribonuclease Inhibitor"/>
    <property type="match status" value="2"/>
</dbReference>
<dbReference type="InterPro" id="IPR057135">
    <property type="entry name" value="At4g27190-like_LRR"/>
</dbReference>
<dbReference type="Gene3D" id="3.40.50.300">
    <property type="entry name" value="P-loop containing nucleotide triphosphate hydrolases"/>
    <property type="match status" value="1"/>
</dbReference>
<evidence type="ECO:0000256" key="4">
    <source>
        <dbReference type="SAM" id="MobiDB-lite"/>
    </source>
</evidence>
<dbReference type="InterPro" id="IPR050905">
    <property type="entry name" value="Plant_NBS-LRR"/>
</dbReference>
<gene>
    <name evidence="8" type="ORF">RJ640_014201</name>
</gene>
<comment type="caution">
    <text evidence="8">The sequence shown here is derived from an EMBL/GenBank/DDBJ whole genome shotgun (WGS) entry which is preliminary data.</text>
</comment>
<feature type="domain" description="Disease resistance R13L4/SHOC-2-like LRR" evidence="7">
    <location>
        <begin position="793"/>
        <end position="975"/>
    </location>
</feature>
<protein>
    <recommendedName>
        <fullName evidence="10">Disease resistance protein</fullName>
    </recommendedName>
</protein>
<evidence type="ECO:0000313" key="8">
    <source>
        <dbReference type="EMBL" id="KAK2989011.1"/>
    </source>
</evidence>
<dbReference type="InterPro" id="IPR055414">
    <property type="entry name" value="LRR_R13L4/SHOC2-like"/>
</dbReference>
<keyword evidence="3" id="KW-0611">Plant defense</keyword>
<evidence type="ECO:0000259" key="5">
    <source>
        <dbReference type="Pfam" id="PF00931"/>
    </source>
</evidence>
<name>A0AA88UNX4_9ASTE</name>
<dbReference type="Pfam" id="PF00931">
    <property type="entry name" value="NB-ARC"/>
    <property type="match status" value="1"/>
</dbReference>
<dbReference type="PANTHER" id="PTHR33463">
    <property type="entry name" value="NB-ARC DOMAIN-CONTAINING PROTEIN-RELATED"/>
    <property type="match status" value="1"/>
</dbReference>
<dbReference type="InterPro" id="IPR027417">
    <property type="entry name" value="P-loop_NTPase"/>
</dbReference>
<dbReference type="InterPro" id="IPR002182">
    <property type="entry name" value="NB-ARC"/>
</dbReference>
<keyword evidence="2" id="KW-0677">Repeat</keyword>